<evidence type="ECO:0000256" key="2">
    <source>
        <dbReference type="ARBA" id="ARBA00022598"/>
    </source>
</evidence>
<dbReference type="InterPro" id="IPR042099">
    <property type="entry name" value="ANL_N_sf"/>
</dbReference>
<dbReference type="RefSeq" id="WP_253476946.1">
    <property type="nucleotide sequence ID" value="NZ_JALJXV010000004.1"/>
</dbReference>
<dbReference type="Gene3D" id="3.40.50.12780">
    <property type="entry name" value="N-terminal domain of ligase-like"/>
    <property type="match status" value="1"/>
</dbReference>
<reference evidence="5" key="1">
    <citation type="submission" date="2022-03" db="EMBL/GenBank/DDBJ databases">
        <title>Genomic Encyclopedia of Type Strains, Phase III (KMG-III): the genomes of soil and plant-associated and newly described type strains.</title>
        <authorList>
            <person name="Whitman W."/>
        </authorList>
    </citation>
    <scope>NUCLEOTIDE SEQUENCE</scope>
    <source>
        <strain evidence="5">ANL 6-2</strain>
    </source>
</reference>
<dbReference type="InterPro" id="IPR045851">
    <property type="entry name" value="AMP-bd_C_sf"/>
</dbReference>
<dbReference type="Pfam" id="PF13193">
    <property type="entry name" value="AMP-binding_C"/>
    <property type="match status" value="1"/>
</dbReference>
<gene>
    <name evidence="5" type="ORF">J2T57_001835</name>
</gene>
<evidence type="ECO:0000259" key="4">
    <source>
        <dbReference type="Pfam" id="PF13193"/>
    </source>
</evidence>
<dbReference type="InterPro" id="IPR000873">
    <property type="entry name" value="AMP-dep_synth/lig_dom"/>
</dbReference>
<name>A0AAE3G6E1_9GAMM</name>
<evidence type="ECO:0000313" key="5">
    <source>
        <dbReference type="EMBL" id="MCP1674697.1"/>
    </source>
</evidence>
<comment type="similarity">
    <text evidence="1">Belongs to the ATP-dependent AMP-binding enzyme family.</text>
</comment>
<dbReference type="InterPro" id="IPR025110">
    <property type="entry name" value="AMP-bd_C"/>
</dbReference>
<dbReference type="PANTHER" id="PTHR43201:SF5">
    <property type="entry name" value="MEDIUM-CHAIN ACYL-COA LIGASE ACSF2, MITOCHONDRIAL"/>
    <property type="match status" value="1"/>
</dbReference>
<organism evidence="5 6">
    <name type="scientific">Natronocella acetinitrilica</name>
    <dbReference type="NCBI Taxonomy" id="414046"/>
    <lineage>
        <taxon>Bacteria</taxon>
        <taxon>Pseudomonadati</taxon>
        <taxon>Pseudomonadota</taxon>
        <taxon>Gammaproteobacteria</taxon>
        <taxon>Chromatiales</taxon>
        <taxon>Ectothiorhodospiraceae</taxon>
        <taxon>Natronocella</taxon>
    </lineage>
</organism>
<protein>
    <submittedName>
        <fullName evidence="5">Fatty-acyl-CoA synthase</fullName>
        <ecNumber evidence="5">6.2.1.-</ecNumber>
    </submittedName>
</protein>
<dbReference type="Proteomes" id="UP001205843">
    <property type="component" value="Unassembled WGS sequence"/>
</dbReference>
<dbReference type="AlphaFoldDB" id="A0AAE3G6E1"/>
<dbReference type="PANTHER" id="PTHR43201">
    <property type="entry name" value="ACYL-COA SYNTHETASE"/>
    <property type="match status" value="1"/>
</dbReference>
<evidence type="ECO:0000256" key="1">
    <source>
        <dbReference type="ARBA" id="ARBA00006432"/>
    </source>
</evidence>
<evidence type="ECO:0000313" key="6">
    <source>
        <dbReference type="Proteomes" id="UP001205843"/>
    </source>
</evidence>
<dbReference type="FunFam" id="3.30.300.30:FF:000008">
    <property type="entry name" value="2,3-dihydroxybenzoate-AMP ligase"/>
    <property type="match status" value="1"/>
</dbReference>
<feature type="domain" description="AMP-binding enzyme C-terminal" evidence="4">
    <location>
        <begin position="467"/>
        <end position="536"/>
    </location>
</feature>
<dbReference type="FunFam" id="3.40.50.12780:FF:000003">
    <property type="entry name" value="Long-chain-fatty-acid--CoA ligase FadD"/>
    <property type="match status" value="1"/>
</dbReference>
<dbReference type="EMBL" id="JALJXV010000004">
    <property type="protein sequence ID" value="MCP1674697.1"/>
    <property type="molecule type" value="Genomic_DNA"/>
</dbReference>
<dbReference type="Gene3D" id="3.30.300.30">
    <property type="match status" value="1"/>
</dbReference>
<sequence length="561" mass="61377">MEKLTRSYVHGVGAHSLIGETLGERLAQQAATRPEAIALIDRNQGVELTWRGLNARVDDLGAALLRLGLEPGDRIAIWAQNRVEWTLTQLAAARAGLILVNLNPAARAAEVSDHLALVGARALVIQDAFKSSDYIAMCRELMPELDTARPGSLRSTALPELRWVIRLGDEITPGMLNFDGLTDALEANDRKRLRQVAEAVQFDDPVNIQFSNATGGKAAGATLTHHNILNNGYIVGETLRLGEADRVCLPVPLFHCFGMVMGNLACLAHGSTMVYPGEAFDPLDTLEAISEHRCTAVYGVPAMFKAMLEHERFGALNLDTLRTGVMAGAPCPVETMRQVMTDMNMEQVVIAYGMTESSPVSFMSDVDDPVERRVSTVGTIRPHTEVKIVDSEGRIVPPGVSGELCTRGYNVMRGYWNNPELTAQVIDAHGWLHTGDLAQIDEDGYCRIVGGIKDMVIRGGENIYPAEVEEFLLTHPAVSEAVVVGVPDERMGEELCACLRLEPGKTLTPEDIREHCKGRIAHYKIPRHVRVYERFPGSTGRALKFMLRGESLEALGIEDDS</sequence>
<accession>A0AAE3G6E1</accession>
<keyword evidence="2 5" id="KW-0436">Ligase</keyword>
<comment type="caution">
    <text evidence="5">The sequence shown here is derived from an EMBL/GenBank/DDBJ whole genome shotgun (WGS) entry which is preliminary data.</text>
</comment>
<dbReference type="GO" id="GO:0031956">
    <property type="term" value="F:medium-chain fatty acid-CoA ligase activity"/>
    <property type="evidence" value="ECO:0007669"/>
    <property type="project" value="TreeGrafter"/>
</dbReference>
<evidence type="ECO:0000259" key="3">
    <source>
        <dbReference type="Pfam" id="PF00501"/>
    </source>
</evidence>
<dbReference type="CDD" id="cd05917">
    <property type="entry name" value="FACL_like_2"/>
    <property type="match status" value="1"/>
</dbReference>
<keyword evidence="6" id="KW-1185">Reference proteome</keyword>
<dbReference type="Pfam" id="PF00501">
    <property type="entry name" value="AMP-binding"/>
    <property type="match status" value="1"/>
</dbReference>
<dbReference type="GO" id="GO:0006631">
    <property type="term" value="P:fatty acid metabolic process"/>
    <property type="evidence" value="ECO:0007669"/>
    <property type="project" value="TreeGrafter"/>
</dbReference>
<proteinExistence type="inferred from homology"/>
<dbReference type="SUPFAM" id="SSF56801">
    <property type="entry name" value="Acetyl-CoA synthetase-like"/>
    <property type="match status" value="1"/>
</dbReference>
<dbReference type="EC" id="6.2.1.-" evidence="5"/>
<feature type="domain" description="AMP-dependent synthetase/ligase" evidence="3">
    <location>
        <begin position="27"/>
        <end position="416"/>
    </location>
</feature>